<sequence length="261" mass="27703">MNATNQRDAARARLEQQMAERKSAARRKRRVLTGVAAGAAVVVVGGATAWVIHIATRPVPAECDYQALPAEAVTPTVKDVGKPPAEVPKSGMKTMTLSTNFGDVDIVMDRALAPCTVASFTHLASKNFFNDTKCHRMFPGMLQCGDPSAKGPGYRQTDGTGGPNYVFGTENLPLNKRPAYPAGTVAMARTQDPVSNGSQFFIITQDNENLSPDYTVFGTMSAAGQEIIKKATATGHDGAFEPTPGGGHPKKDIILKSVAVR</sequence>
<keyword evidence="4" id="KW-0413">Isomerase</keyword>
<gene>
    <name evidence="4" type="ORF">GCM10010201_27610</name>
</gene>
<dbReference type="EMBL" id="BAAARY010000013">
    <property type="protein sequence ID" value="GAA2527287.1"/>
    <property type="molecule type" value="Genomic_DNA"/>
</dbReference>
<dbReference type="InterPro" id="IPR002130">
    <property type="entry name" value="Cyclophilin-type_PPIase_dom"/>
</dbReference>
<evidence type="ECO:0000256" key="1">
    <source>
        <dbReference type="ARBA" id="ARBA00002388"/>
    </source>
</evidence>
<keyword evidence="2" id="KW-0812">Transmembrane</keyword>
<name>A0ABN3NP71_9ACTN</name>
<feature type="domain" description="PPIase cyclophilin-type" evidence="3">
    <location>
        <begin position="91"/>
        <end position="260"/>
    </location>
</feature>
<evidence type="ECO:0000259" key="3">
    <source>
        <dbReference type="PROSITE" id="PS50072"/>
    </source>
</evidence>
<comment type="function">
    <text evidence="1">PPIases accelerate the folding of proteins. It catalyzes the cis-trans isomerization of proline imidic peptide bonds in oligopeptides.</text>
</comment>
<reference evidence="4 5" key="1">
    <citation type="journal article" date="2019" name="Int. J. Syst. Evol. Microbiol.">
        <title>The Global Catalogue of Microorganisms (GCM) 10K type strain sequencing project: providing services to taxonomists for standard genome sequencing and annotation.</title>
        <authorList>
            <consortium name="The Broad Institute Genomics Platform"/>
            <consortium name="The Broad Institute Genome Sequencing Center for Infectious Disease"/>
            <person name="Wu L."/>
            <person name="Ma J."/>
        </authorList>
    </citation>
    <scope>NUCLEOTIDE SEQUENCE [LARGE SCALE GENOMIC DNA]</scope>
    <source>
        <strain evidence="4 5">JCM 3367</strain>
    </source>
</reference>
<dbReference type="Proteomes" id="UP001499978">
    <property type="component" value="Unassembled WGS sequence"/>
</dbReference>
<dbReference type="PANTHER" id="PTHR45625">
    <property type="entry name" value="PEPTIDYL-PROLYL CIS-TRANS ISOMERASE-RELATED"/>
    <property type="match status" value="1"/>
</dbReference>
<evidence type="ECO:0000256" key="2">
    <source>
        <dbReference type="SAM" id="Phobius"/>
    </source>
</evidence>
<dbReference type="InterPro" id="IPR029000">
    <property type="entry name" value="Cyclophilin-like_dom_sf"/>
</dbReference>
<accession>A0ABN3NP71</accession>
<dbReference type="SUPFAM" id="SSF50891">
    <property type="entry name" value="Cyclophilin-like"/>
    <property type="match status" value="1"/>
</dbReference>
<evidence type="ECO:0000313" key="4">
    <source>
        <dbReference type="EMBL" id="GAA2527287.1"/>
    </source>
</evidence>
<comment type="caution">
    <text evidence="4">The sequence shown here is derived from an EMBL/GenBank/DDBJ whole genome shotgun (WGS) entry which is preliminary data.</text>
</comment>
<dbReference type="InterPro" id="IPR044666">
    <property type="entry name" value="Cyclophilin_A-like"/>
</dbReference>
<proteinExistence type="predicted"/>
<keyword evidence="2" id="KW-0472">Membrane</keyword>
<dbReference type="PANTHER" id="PTHR45625:SF3">
    <property type="entry name" value="PEPTIDYL-PROLYL CIS-TRANS ISOMERASE B-RELATED"/>
    <property type="match status" value="1"/>
</dbReference>
<keyword evidence="5" id="KW-1185">Reference proteome</keyword>
<keyword evidence="2" id="KW-1133">Transmembrane helix</keyword>
<evidence type="ECO:0000313" key="5">
    <source>
        <dbReference type="Proteomes" id="UP001499978"/>
    </source>
</evidence>
<dbReference type="CDD" id="cd00317">
    <property type="entry name" value="cyclophilin"/>
    <property type="match status" value="1"/>
</dbReference>
<feature type="transmembrane region" description="Helical" evidence="2">
    <location>
        <begin position="31"/>
        <end position="52"/>
    </location>
</feature>
<dbReference type="GO" id="GO:0016853">
    <property type="term" value="F:isomerase activity"/>
    <property type="evidence" value="ECO:0007669"/>
    <property type="project" value="UniProtKB-KW"/>
</dbReference>
<dbReference type="PROSITE" id="PS50072">
    <property type="entry name" value="CSA_PPIASE_2"/>
    <property type="match status" value="1"/>
</dbReference>
<protein>
    <submittedName>
        <fullName evidence="4">Peptidylprolyl isomerase</fullName>
    </submittedName>
</protein>
<organism evidence="4 5">
    <name type="scientific">Pilimelia columellifera subsp. columellifera</name>
    <dbReference type="NCBI Taxonomy" id="706583"/>
    <lineage>
        <taxon>Bacteria</taxon>
        <taxon>Bacillati</taxon>
        <taxon>Actinomycetota</taxon>
        <taxon>Actinomycetes</taxon>
        <taxon>Micromonosporales</taxon>
        <taxon>Micromonosporaceae</taxon>
        <taxon>Pilimelia</taxon>
    </lineage>
</organism>
<dbReference type="RefSeq" id="WP_344173033.1">
    <property type="nucleotide sequence ID" value="NZ_BAAARY010000013.1"/>
</dbReference>
<dbReference type="Gene3D" id="2.40.100.10">
    <property type="entry name" value="Cyclophilin-like"/>
    <property type="match status" value="1"/>
</dbReference>
<dbReference type="Pfam" id="PF00160">
    <property type="entry name" value="Pro_isomerase"/>
    <property type="match status" value="1"/>
</dbReference>